<dbReference type="Proteomes" id="UP001153714">
    <property type="component" value="Chromosome 2"/>
</dbReference>
<reference evidence="2" key="1">
    <citation type="submission" date="2021-12" db="EMBL/GenBank/DDBJ databases">
        <authorList>
            <person name="King R."/>
        </authorList>
    </citation>
    <scope>NUCLEOTIDE SEQUENCE</scope>
</reference>
<dbReference type="EMBL" id="OU893333">
    <property type="protein sequence ID" value="CAG9789455.1"/>
    <property type="molecule type" value="Genomic_DNA"/>
</dbReference>
<evidence type="ECO:0000256" key="1">
    <source>
        <dbReference type="SAM" id="MobiDB-lite"/>
    </source>
</evidence>
<gene>
    <name evidence="2" type="ORF">DIATSA_LOCUS7187</name>
</gene>
<proteinExistence type="predicted"/>
<sequence length="249" mass="26927">MAQPSTKVPSAKRNSVNRKHNFSGHFPIRCHLISTRNGCRTDAGDASDVLVFDKMRTEIFVVVTCFLVAKADYGSDGFDFRGFLPSSGYRTEDQLAEPSSRVEKGDRDRDSQPERTQRFGISTYGSTGSQGGYGGSAPGLYGPLKIDLGGVLIGSILGFGAVIILPKIIHALSYGYGGGYGRSIETDMSQLSEMLNKLDDTLNRYNIDSSACMQRLACSYVQLANENMITGNATDFDALLSSLSTLVNC</sequence>
<organism evidence="2 3">
    <name type="scientific">Diatraea saccharalis</name>
    <name type="common">sugarcane borer</name>
    <dbReference type="NCBI Taxonomy" id="40085"/>
    <lineage>
        <taxon>Eukaryota</taxon>
        <taxon>Metazoa</taxon>
        <taxon>Ecdysozoa</taxon>
        <taxon>Arthropoda</taxon>
        <taxon>Hexapoda</taxon>
        <taxon>Insecta</taxon>
        <taxon>Pterygota</taxon>
        <taxon>Neoptera</taxon>
        <taxon>Endopterygota</taxon>
        <taxon>Lepidoptera</taxon>
        <taxon>Glossata</taxon>
        <taxon>Ditrysia</taxon>
        <taxon>Pyraloidea</taxon>
        <taxon>Crambidae</taxon>
        <taxon>Crambinae</taxon>
        <taxon>Diatraea</taxon>
    </lineage>
</organism>
<protein>
    <submittedName>
        <fullName evidence="2">Uncharacterized protein</fullName>
    </submittedName>
</protein>
<feature type="region of interest" description="Disordered" evidence="1">
    <location>
        <begin position="91"/>
        <end position="130"/>
    </location>
</feature>
<name>A0A9N9R4M5_9NEOP</name>
<feature type="compositionally biased region" description="Basic and acidic residues" evidence="1">
    <location>
        <begin position="100"/>
        <end position="117"/>
    </location>
</feature>
<dbReference type="AlphaFoldDB" id="A0A9N9R4M5"/>
<accession>A0A9N9R4M5</accession>
<keyword evidence="3" id="KW-1185">Reference proteome</keyword>
<reference evidence="2" key="2">
    <citation type="submission" date="2022-10" db="EMBL/GenBank/DDBJ databases">
        <authorList>
            <consortium name="ENA_rothamsted_submissions"/>
            <consortium name="culmorum"/>
            <person name="King R."/>
        </authorList>
    </citation>
    <scope>NUCLEOTIDE SEQUENCE</scope>
</reference>
<dbReference type="OrthoDB" id="6356735at2759"/>
<evidence type="ECO:0000313" key="3">
    <source>
        <dbReference type="Proteomes" id="UP001153714"/>
    </source>
</evidence>
<evidence type="ECO:0000313" key="2">
    <source>
        <dbReference type="EMBL" id="CAG9789455.1"/>
    </source>
</evidence>